<dbReference type="Pfam" id="PF07681">
    <property type="entry name" value="DoxX"/>
    <property type="match status" value="1"/>
</dbReference>
<feature type="transmembrane region" description="Helical" evidence="7">
    <location>
        <begin position="103"/>
        <end position="122"/>
    </location>
</feature>
<evidence type="ECO:0000256" key="5">
    <source>
        <dbReference type="ARBA" id="ARBA00022989"/>
    </source>
</evidence>
<dbReference type="RefSeq" id="WP_231812760.1">
    <property type="nucleotide sequence ID" value="NZ_JAJOZR010000003.1"/>
</dbReference>
<comment type="caution">
    <text evidence="8">The sequence shown here is derived from an EMBL/GenBank/DDBJ whole genome shotgun (WGS) entry which is preliminary data.</text>
</comment>
<accession>A0A9X1NSS3</accession>
<comment type="similarity">
    <text evidence="2">Belongs to the DoxX family.</text>
</comment>
<dbReference type="PANTHER" id="PTHR33452:SF1">
    <property type="entry name" value="INNER MEMBRANE PROTEIN YPHA-RELATED"/>
    <property type="match status" value="1"/>
</dbReference>
<feature type="transmembrane region" description="Helical" evidence="7">
    <location>
        <begin position="45"/>
        <end position="67"/>
    </location>
</feature>
<dbReference type="InterPro" id="IPR051907">
    <property type="entry name" value="DoxX-like_oxidoreductase"/>
</dbReference>
<proteinExistence type="inferred from homology"/>
<gene>
    <name evidence="8" type="ORF">LRX75_06140</name>
</gene>
<name>A0A9X1NSS3_9HYPH</name>
<evidence type="ECO:0000256" key="2">
    <source>
        <dbReference type="ARBA" id="ARBA00006679"/>
    </source>
</evidence>
<keyword evidence="5 7" id="KW-1133">Transmembrane helix</keyword>
<reference evidence="8" key="1">
    <citation type="submission" date="2021-12" db="EMBL/GenBank/DDBJ databases">
        <authorList>
            <person name="Li Y."/>
        </authorList>
    </citation>
    <scope>NUCLEOTIDE SEQUENCE</scope>
    <source>
        <strain evidence="8">DKSPLA3</strain>
    </source>
</reference>
<keyword evidence="4 7" id="KW-0812">Transmembrane</keyword>
<evidence type="ECO:0000256" key="6">
    <source>
        <dbReference type="ARBA" id="ARBA00023136"/>
    </source>
</evidence>
<evidence type="ECO:0000313" key="8">
    <source>
        <dbReference type="EMBL" id="MCD7108618.1"/>
    </source>
</evidence>
<evidence type="ECO:0000256" key="4">
    <source>
        <dbReference type="ARBA" id="ARBA00022692"/>
    </source>
</evidence>
<feature type="transmembrane region" description="Helical" evidence="7">
    <location>
        <begin position="6"/>
        <end position="24"/>
    </location>
</feature>
<comment type="subcellular location">
    <subcellularLocation>
        <location evidence="1">Cell membrane</location>
        <topology evidence="1">Multi-pass membrane protein</topology>
    </subcellularLocation>
</comment>
<keyword evidence="6 7" id="KW-0472">Membrane</keyword>
<organism evidence="8 9">
    <name type="scientific">Rhizobium quercicola</name>
    <dbReference type="NCBI Taxonomy" id="2901226"/>
    <lineage>
        <taxon>Bacteria</taxon>
        <taxon>Pseudomonadati</taxon>
        <taxon>Pseudomonadota</taxon>
        <taxon>Alphaproteobacteria</taxon>
        <taxon>Hyphomicrobiales</taxon>
        <taxon>Rhizobiaceae</taxon>
        <taxon>Rhizobium/Agrobacterium group</taxon>
        <taxon>Rhizobium</taxon>
    </lineage>
</organism>
<feature type="transmembrane region" description="Helical" evidence="7">
    <location>
        <begin position="73"/>
        <end position="91"/>
    </location>
</feature>
<keyword evidence="9" id="KW-1185">Reference proteome</keyword>
<evidence type="ECO:0000313" key="9">
    <source>
        <dbReference type="Proteomes" id="UP001139089"/>
    </source>
</evidence>
<keyword evidence="3" id="KW-1003">Cell membrane</keyword>
<dbReference type="GO" id="GO:0005886">
    <property type="term" value="C:plasma membrane"/>
    <property type="evidence" value="ECO:0007669"/>
    <property type="project" value="UniProtKB-SubCell"/>
</dbReference>
<protein>
    <submittedName>
        <fullName evidence="8">DoxX family protein</fullName>
    </submittedName>
</protein>
<sequence length="127" mass="13258">MSTSAIVLVGRILLSIIFILAGYGKITNLSGTAGYFAGTGLPVPMVTAVVVSLVELVGGIFILVGFFTRPTAYVLAAFCIATAFIAHFNFADMNQMINFQKNFAMAGGFLVLAAFGPGALSVDARRA</sequence>
<evidence type="ECO:0000256" key="7">
    <source>
        <dbReference type="SAM" id="Phobius"/>
    </source>
</evidence>
<dbReference type="EMBL" id="JAJOZR010000003">
    <property type="protein sequence ID" value="MCD7108618.1"/>
    <property type="molecule type" value="Genomic_DNA"/>
</dbReference>
<dbReference type="PANTHER" id="PTHR33452">
    <property type="entry name" value="OXIDOREDUCTASE CATD-RELATED"/>
    <property type="match status" value="1"/>
</dbReference>
<evidence type="ECO:0000256" key="3">
    <source>
        <dbReference type="ARBA" id="ARBA00022475"/>
    </source>
</evidence>
<evidence type="ECO:0000256" key="1">
    <source>
        <dbReference type="ARBA" id="ARBA00004651"/>
    </source>
</evidence>
<dbReference type="AlphaFoldDB" id="A0A9X1NSS3"/>
<dbReference type="InterPro" id="IPR032808">
    <property type="entry name" value="DoxX"/>
</dbReference>
<dbReference type="Proteomes" id="UP001139089">
    <property type="component" value="Unassembled WGS sequence"/>
</dbReference>